<proteinExistence type="predicted"/>
<evidence type="ECO:0000313" key="4">
    <source>
        <dbReference type="Proteomes" id="UP000308697"/>
    </source>
</evidence>
<feature type="region of interest" description="Disordered" evidence="1">
    <location>
        <begin position="124"/>
        <end position="151"/>
    </location>
</feature>
<dbReference type="Proteomes" id="UP000308697">
    <property type="component" value="Unassembled WGS sequence"/>
</dbReference>
<dbReference type="EMBL" id="SUMB01000009">
    <property type="protein sequence ID" value="TJZ49468.1"/>
    <property type="molecule type" value="Genomic_DNA"/>
</dbReference>
<accession>A0A4V6WHJ4</accession>
<sequence length="162" mass="17546">MGVSMRVVELECTAPLELGKFWSAVLQAPIGPGADGVYISPQGDGHSMSLYLVEERGAERPRSRTRLWLNPQQGSLASEVERLTELGAVLIEKRWTMETCGLGVAVMVDPEGNEFCIESSDREVAEAERRFEDESDDLDDLGPGASAEGVGVALARITQPPE</sequence>
<reference evidence="3 4" key="1">
    <citation type="submission" date="2019-04" db="EMBL/GenBank/DDBJ databases">
        <title>Streptomyces piniterrae sp. nov., a heliquinomycin-producing actinomycete isolated from rhizosphere soil of Pinus yunnanensis.</title>
        <authorList>
            <person name="Zhuang X."/>
            <person name="Zhao J."/>
        </authorList>
    </citation>
    <scope>NUCLEOTIDE SEQUENCE [LARGE SCALE GENOMIC DNA]</scope>
    <source>
        <strain evidence="4">jys28</strain>
    </source>
</reference>
<gene>
    <name evidence="3" type="ORF">FCH28_24470</name>
</gene>
<evidence type="ECO:0000259" key="2">
    <source>
        <dbReference type="Pfam" id="PF18029"/>
    </source>
</evidence>
<dbReference type="InterPro" id="IPR029068">
    <property type="entry name" value="Glyas_Bleomycin-R_OHBP_Dase"/>
</dbReference>
<dbReference type="InterPro" id="IPR041581">
    <property type="entry name" value="Glyoxalase_6"/>
</dbReference>
<dbReference type="PANTHER" id="PTHR35908">
    <property type="entry name" value="HYPOTHETICAL FUSION PROTEIN"/>
    <property type="match status" value="1"/>
</dbReference>
<name>A0A4V6WHJ4_9ACTN</name>
<evidence type="ECO:0000256" key="1">
    <source>
        <dbReference type="SAM" id="MobiDB-lite"/>
    </source>
</evidence>
<dbReference type="Pfam" id="PF18029">
    <property type="entry name" value="Glyoxalase_6"/>
    <property type="match status" value="1"/>
</dbReference>
<evidence type="ECO:0000313" key="3">
    <source>
        <dbReference type="EMBL" id="TJZ49468.1"/>
    </source>
</evidence>
<dbReference type="Gene3D" id="3.10.180.10">
    <property type="entry name" value="2,3-Dihydroxybiphenyl 1,2-Dioxygenase, domain 1"/>
    <property type="match status" value="1"/>
</dbReference>
<feature type="domain" description="Glyoxalase-like" evidence="2">
    <location>
        <begin position="9"/>
        <end position="117"/>
    </location>
</feature>
<protein>
    <recommendedName>
        <fullName evidence="2">Glyoxalase-like domain-containing protein</fullName>
    </recommendedName>
</protein>
<dbReference type="AlphaFoldDB" id="A0A4V6WHJ4"/>
<dbReference type="RefSeq" id="WP_136742285.1">
    <property type="nucleotide sequence ID" value="NZ_SUMB01000009.1"/>
</dbReference>
<comment type="caution">
    <text evidence="3">The sequence shown here is derived from an EMBL/GenBank/DDBJ whole genome shotgun (WGS) entry which is preliminary data.</text>
</comment>
<dbReference type="OrthoDB" id="4224039at2"/>
<keyword evidence="4" id="KW-1185">Reference proteome</keyword>
<organism evidence="3 4">
    <name type="scientific">Streptomyces piniterrae</name>
    <dbReference type="NCBI Taxonomy" id="2571125"/>
    <lineage>
        <taxon>Bacteria</taxon>
        <taxon>Bacillati</taxon>
        <taxon>Actinomycetota</taxon>
        <taxon>Actinomycetes</taxon>
        <taxon>Kitasatosporales</taxon>
        <taxon>Streptomycetaceae</taxon>
        <taxon>Streptomyces</taxon>
    </lineage>
</organism>
<dbReference type="SUPFAM" id="SSF54593">
    <property type="entry name" value="Glyoxalase/Bleomycin resistance protein/Dihydroxybiphenyl dioxygenase"/>
    <property type="match status" value="1"/>
</dbReference>
<dbReference type="PANTHER" id="PTHR35908:SF1">
    <property type="entry name" value="CONSERVED PROTEIN"/>
    <property type="match status" value="1"/>
</dbReference>